<dbReference type="InterPro" id="IPR050640">
    <property type="entry name" value="Bact_2-comp_sensor_kinase"/>
</dbReference>
<keyword evidence="2" id="KW-0812">Transmembrane</keyword>
<sequence length="346" mass="39816">MAMEEKYKQLIRVGIVFIVFAFLMLLLNIYLGGPDEGPGDRHTPGFRLTTQPLVLTLCWAVNLAVLRWLQPVLSRRFPSRWLNFYLPGFVALYLTMVAIFGAWVHFDDHGGLLKLTSGTIAVETLALVIIELVLSRLDAARVRLENAELRVANLEAQHEKLIRQLQPHFLFNSLNALKSLIRRSPPDAEGYLIKLSEFLRFSLSHTQQSLVTLEEELRFSMYYLDMQQTRFQEGLHYIVDIPDGNRRSLLLPAFSLQLLLENAIKHNSLTLKSPLIICIRFDENGRLLVENNRQPKQQMEEGTGLGLVNLSERYRMLLKEDIRVTTNETFFQVSLGLMPADEDHHY</sequence>
<organism evidence="4 5">
    <name type="scientific">Dinghuibacter silviterrae</name>
    <dbReference type="NCBI Taxonomy" id="1539049"/>
    <lineage>
        <taxon>Bacteria</taxon>
        <taxon>Pseudomonadati</taxon>
        <taxon>Bacteroidota</taxon>
        <taxon>Chitinophagia</taxon>
        <taxon>Chitinophagales</taxon>
        <taxon>Chitinophagaceae</taxon>
        <taxon>Dinghuibacter</taxon>
    </lineage>
</organism>
<keyword evidence="4" id="KW-0418">Kinase</keyword>
<dbReference type="Proteomes" id="UP000294498">
    <property type="component" value="Unassembled WGS sequence"/>
</dbReference>
<feature type="transmembrane region" description="Helical" evidence="2">
    <location>
        <begin position="81"/>
        <end position="106"/>
    </location>
</feature>
<evidence type="ECO:0000259" key="3">
    <source>
        <dbReference type="Pfam" id="PF06580"/>
    </source>
</evidence>
<evidence type="ECO:0000313" key="5">
    <source>
        <dbReference type="Proteomes" id="UP000294498"/>
    </source>
</evidence>
<proteinExistence type="predicted"/>
<keyword evidence="2" id="KW-1133">Transmembrane helix</keyword>
<feature type="coiled-coil region" evidence="1">
    <location>
        <begin position="130"/>
        <end position="164"/>
    </location>
</feature>
<dbReference type="EMBL" id="SODV01000001">
    <property type="protein sequence ID" value="TDX01711.1"/>
    <property type="molecule type" value="Genomic_DNA"/>
</dbReference>
<comment type="caution">
    <text evidence="4">The sequence shown here is derived from an EMBL/GenBank/DDBJ whole genome shotgun (WGS) entry which is preliminary data.</text>
</comment>
<reference evidence="4 5" key="1">
    <citation type="submission" date="2019-03" db="EMBL/GenBank/DDBJ databases">
        <title>Genomic Encyclopedia of Type Strains, Phase IV (KMG-IV): sequencing the most valuable type-strain genomes for metagenomic binning, comparative biology and taxonomic classification.</title>
        <authorList>
            <person name="Goeker M."/>
        </authorList>
    </citation>
    <scope>NUCLEOTIDE SEQUENCE [LARGE SCALE GENOMIC DNA]</scope>
    <source>
        <strain evidence="4 5">DSM 100059</strain>
    </source>
</reference>
<keyword evidence="5" id="KW-1185">Reference proteome</keyword>
<evidence type="ECO:0000256" key="1">
    <source>
        <dbReference type="SAM" id="Coils"/>
    </source>
</evidence>
<feature type="transmembrane region" description="Helical" evidence="2">
    <location>
        <begin position="12"/>
        <end position="31"/>
    </location>
</feature>
<dbReference type="GO" id="GO:0000155">
    <property type="term" value="F:phosphorelay sensor kinase activity"/>
    <property type="evidence" value="ECO:0007669"/>
    <property type="project" value="InterPro"/>
</dbReference>
<dbReference type="PANTHER" id="PTHR34220:SF7">
    <property type="entry name" value="SENSOR HISTIDINE KINASE YPDA"/>
    <property type="match status" value="1"/>
</dbReference>
<evidence type="ECO:0000313" key="4">
    <source>
        <dbReference type="EMBL" id="TDX01711.1"/>
    </source>
</evidence>
<dbReference type="AlphaFoldDB" id="A0A4R8DWX3"/>
<dbReference type="GO" id="GO:0016020">
    <property type="term" value="C:membrane"/>
    <property type="evidence" value="ECO:0007669"/>
    <property type="project" value="InterPro"/>
</dbReference>
<dbReference type="PANTHER" id="PTHR34220">
    <property type="entry name" value="SENSOR HISTIDINE KINASE YPDA"/>
    <property type="match status" value="1"/>
</dbReference>
<name>A0A4R8DWX3_9BACT</name>
<protein>
    <submittedName>
        <fullName evidence="4">Histidine kinase</fullName>
    </submittedName>
</protein>
<gene>
    <name evidence="4" type="ORF">EDB95_2753</name>
</gene>
<feature type="domain" description="Signal transduction histidine kinase internal region" evidence="3">
    <location>
        <begin position="157"/>
        <end position="233"/>
    </location>
</feature>
<dbReference type="InterPro" id="IPR010559">
    <property type="entry name" value="Sig_transdc_His_kin_internal"/>
</dbReference>
<keyword evidence="2" id="KW-0472">Membrane</keyword>
<dbReference type="Pfam" id="PF06580">
    <property type="entry name" value="His_kinase"/>
    <property type="match status" value="1"/>
</dbReference>
<keyword evidence="1" id="KW-0175">Coiled coil</keyword>
<evidence type="ECO:0000256" key="2">
    <source>
        <dbReference type="SAM" id="Phobius"/>
    </source>
</evidence>
<accession>A0A4R8DWX3</accession>
<keyword evidence="4" id="KW-0808">Transferase</keyword>
<feature type="transmembrane region" description="Helical" evidence="2">
    <location>
        <begin position="51"/>
        <end position="69"/>
    </location>
</feature>